<dbReference type="GeneID" id="95575691"/>
<accession>A0ABY5PYI6</accession>
<dbReference type="PROSITE" id="PS51257">
    <property type="entry name" value="PROKAR_LIPOPROTEIN"/>
    <property type="match status" value="1"/>
</dbReference>
<evidence type="ECO:0000313" key="2">
    <source>
        <dbReference type="EMBL" id="UUY49207.1"/>
    </source>
</evidence>
<dbReference type="RefSeq" id="WP_183067024.1">
    <property type="nucleotide sequence ID" value="NZ_CP102514.1"/>
</dbReference>
<feature type="domain" description="Tudor" evidence="1">
    <location>
        <begin position="139"/>
        <end position="176"/>
    </location>
</feature>
<dbReference type="InterPro" id="IPR002999">
    <property type="entry name" value="Tudor"/>
</dbReference>
<reference evidence="2" key="1">
    <citation type="submission" date="2022-08" db="EMBL/GenBank/DDBJ databases">
        <authorList>
            <person name="Tian L."/>
        </authorList>
    </citation>
    <scope>NUCLEOTIDE SEQUENCE</scope>
    <source>
        <strain evidence="2">CM253</strain>
    </source>
</reference>
<name>A0ABY5PYI6_9ACTN</name>
<evidence type="ECO:0000313" key="3">
    <source>
        <dbReference type="Proteomes" id="UP001057738"/>
    </source>
</evidence>
<gene>
    <name evidence="2" type="ORF">NRK68_19555</name>
</gene>
<proteinExistence type="predicted"/>
<evidence type="ECO:0000259" key="1">
    <source>
        <dbReference type="PROSITE" id="PS50304"/>
    </source>
</evidence>
<organism evidence="2 3">
    <name type="scientific">Streptomyces yangpuensis</name>
    <dbReference type="NCBI Taxonomy" id="1648182"/>
    <lineage>
        <taxon>Bacteria</taxon>
        <taxon>Bacillati</taxon>
        <taxon>Actinomycetota</taxon>
        <taxon>Actinomycetes</taxon>
        <taxon>Kitasatosporales</taxon>
        <taxon>Streptomycetaceae</taxon>
        <taxon>Streptomyces</taxon>
    </lineage>
</organism>
<sequence>MSGEGRGWWRPVLVCGLVLAGGLVSGCSGAARSGVPAAERSSGQLSQWVDGATVESVAKTLGVRLPETATEAKAAHLQGVQDDGLILAFVLPTADVDAFVDALKPERPLGLRQQPLAHSTNPTTPFSHLGLPEPDLLAPVREGQVCAPCAEDLNWLRVAVAPVDDRTSRVYLRGVD</sequence>
<dbReference type="EMBL" id="CP102514">
    <property type="protein sequence ID" value="UUY49207.1"/>
    <property type="molecule type" value="Genomic_DNA"/>
</dbReference>
<protein>
    <recommendedName>
        <fullName evidence="1">Tudor domain-containing protein</fullName>
    </recommendedName>
</protein>
<dbReference type="Proteomes" id="UP001057738">
    <property type="component" value="Chromosome"/>
</dbReference>
<dbReference type="PROSITE" id="PS50304">
    <property type="entry name" value="TUDOR"/>
    <property type="match status" value="1"/>
</dbReference>
<keyword evidence="3" id="KW-1185">Reference proteome</keyword>